<organism evidence="8 9">
    <name type="scientific">Leptosia nina</name>
    <dbReference type="NCBI Taxonomy" id="320188"/>
    <lineage>
        <taxon>Eukaryota</taxon>
        <taxon>Metazoa</taxon>
        <taxon>Ecdysozoa</taxon>
        <taxon>Arthropoda</taxon>
        <taxon>Hexapoda</taxon>
        <taxon>Insecta</taxon>
        <taxon>Pterygota</taxon>
        <taxon>Neoptera</taxon>
        <taxon>Endopterygota</taxon>
        <taxon>Lepidoptera</taxon>
        <taxon>Glossata</taxon>
        <taxon>Ditrysia</taxon>
        <taxon>Papilionoidea</taxon>
        <taxon>Pieridae</taxon>
        <taxon>Pierinae</taxon>
        <taxon>Leptosia</taxon>
    </lineage>
</organism>
<comment type="subcellular location">
    <subcellularLocation>
        <location evidence="2">Chromosome</location>
    </subcellularLocation>
    <subcellularLocation>
        <location evidence="1">Nucleus</location>
    </subcellularLocation>
</comment>
<feature type="compositionally biased region" description="Polar residues" evidence="6">
    <location>
        <begin position="90"/>
        <end position="99"/>
    </location>
</feature>
<dbReference type="PANTHER" id="PTHR13386:SF1">
    <property type="entry name" value="HISTONE PARYLATION FACTOR 1"/>
    <property type="match status" value="1"/>
</dbReference>
<comment type="caution">
    <text evidence="8">The sequence shown here is derived from an EMBL/GenBank/DDBJ whole genome shotgun (WGS) entry which is preliminary data.</text>
</comment>
<dbReference type="GO" id="GO:0005634">
    <property type="term" value="C:nucleus"/>
    <property type="evidence" value="ECO:0007669"/>
    <property type="project" value="UniProtKB-SubCell"/>
</dbReference>
<dbReference type="Proteomes" id="UP001497472">
    <property type="component" value="Unassembled WGS sequence"/>
</dbReference>
<feature type="compositionally biased region" description="Basic and acidic residues" evidence="6">
    <location>
        <begin position="42"/>
        <end position="67"/>
    </location>
</feature>
<gene>
    <name evidence="8" type="ORF">LNINA_LOCUS4412</name>
</gene>
<feature type="region of interest" description="Disordered" evidence="6">
    <location>
        <begin position="26"/>
        <end position="79"/>
    </location>
</feature>
<feature type="region of interest" description="Disordered" evidence="6">
    <location>
        <begin position="84"/>
        <end position="103"/>
    </location>
</feature>
<protein>
    <recommendedName>
        <fullName evidence="7">PBZ-type domain-containing protein</fullName>
    </recommendedName>
</protein>
<evidence type="ECO:0000256" key="6">
    <source>
        <dbReference type="SAM" id="MobiDB-lite"/>
    </source>
</evidence>
<evidence type="ECO:0000313" key="8">
    <source>
        <dbReference type="EMBL" id="CAK1544690.1"/>
    </source>
</evidence>
<accession>A0AAV1J6M7</accession>
<dbReference type="PANTHER" id="PTHR13386">
    <property type="entry name" value="HISTONE PARYLATION FACTOR 1"/>
    <property type="match status" value="1"/>
</dbReference>
<evidence type="ECO:0000256" key="4">
    <source>
        <dbReference type="ARBA" id="ARBA00022454"/>
    </source>
</evidence>
<evidence type="ECO:0000259" key="7">
    <source>
        <dbReference type="Pfam" id="PF10283"/>
    </source>
</evidence>
<proteinExistence type="inferred from homology"/>
<dbReference type="AlphaFoldDB" id="A0AAV1J6M7"/>
<dbReference type="EMBL" id="CAVLEF010000006">
    <property type="protein sequence ID" value="CAK1544690.1"/>
    <property type="molecule type" value="Genomic_DNA"/>
</dbReference>
<dbReference type="GO" id="GO:0042393">
    <property type="term" value="F:histone binding"/>
    <property type="evidence" value="ECO:0007669"/>
    <property type="project" value="InterPro"/>
</dbReference>
<keyword evidence="4" id="KW-0158">Chromosome</keyword>
<evidence type="ECO:0000256" key="3">
    <source>
        <dbReference type="ARBA" id="ARBA00010803"/>
    </source>
</evidence>
<sequence length="424" mass="48660">MSNEWKEYVSDPRTICKYGAKCYQKNPDHHKSYKHPPNLKAKGKDRQRTRFTPYDKKPFKADSEDVKPQSQDAILDSVTNDDTCAEKLSDSTPSPNNSKEANRLIEDNHDNYYGKETNNNIYKECFQVEMPDDFFKFYECLNEESSSIEHLMASVNLEMIGPFDLLLGKLPKLDNKDLYLVHWRFFYDVPEFQAVLKKKGKSELHIGYFRDNPNDKPVFLAKNDSSKDCIITPVAENIFAAVYWFLQNEKSSSPFMSIACQKLSEKVKKWGESNGYKVEEYEKKSRIKIQICKTFHGAGIVVPYNKKTQIGYRKLVESNANIKKMFQKLEEASGEAEKSKVLSEIQPLITYSSIALDECDFGTGLEAGMALFCSGIQELQSSATSLLSSSYTLLKREEFAKIIQVHMKHRRKGPDVALWGNKIQ</sequence>
<evidence type="ECO:0000256" key="5">
    <source>
        <dbReference type="ARBA" id="ARBA00023242"/>
    </source>
</evidence>
<dbReference type="InterPro" id="IPR019361">
    <property type="entry name" value="HPF1"/>
</dbReference>
<feature type="compositionally biased region" description="Polar residues" evidence="6">
    <location>
        <begin position="68"/>
        <end position="79"/>
    </location>
</feature>
<evidence type="ECO:0000313" key="9">
    <source>
        <dbReference type="Proteomes" id="UP001497472"/>
    </source>
</evidence>
<feature type="domain" description="PBZ-type" evidence="7">
    <location>
        <begin position="13"/>
        <end position="37"/>
    </location>
</feature>
<comment type="similarity">
    <text evidence="3">Belongs to the HPF1 family.</text>
</comment>
<dbReference type="InterPro" id="IPR019406">
    <property type="entry name" value="APLF_PBZ"/>
</dbReference>
<evidence type="ECO:0000256" key="1">
    <source>
        <dbReference type="ARBA" id="ARBA00004123"/>
    </source>
</evidence>
<reference evidence="8 9" key="1">
    <citation type="submission" date="2023-11" db="EMBL/GenBank/DDBJ databases">
        <authorList>
            <person name="Okamura Y."/>
        </authorList>
    </citation>
    <scope>NUCLEOTIDE SEQUENCE [LARGE SCALE GENOMIC DNA]</scope>
</reference>
<dbReference type="Pfam" id="PF10228">
    <property type="entry name" value="HPF1"/>
    <property type="match status" value="1"/>
</dbReference>
<dbReference type="GO" id="GO:0006974">
    <property type="term" value="P:DNA damage response"/>
    <property type="evidence" value="ECO:0007669"/>
    <property type="project" value="InterPro"/>
</dbReference>
<dbReference type="GO" id="GO:0005694">
    <property type="term" value="C:chromosome"/>
    <property type="evidence" value="ECO:0007669"/>
    <property type="project" value="UniProtKB-SubCell"/>
</dbReference>
<dbReference type="GO" id="GO:0072572">
    <property type="term" value="F:poly-ADP-D-ribose binding"/>
    <property type="evidence" value="ECO:0007669"/>
    <property type="project" value="TreeGrafter"/>
</dbReference>
<name>A0AAV1J6M7_9NEOP</name>
<evidence type="ECO:0000256" key="2">
    <source>
        <dbReference type="ARBA" id="ARBA00004286"/>
    </source>
</evidence>
<keyword evidence="5" id="KW-0539">Nucleus</keyword>
<dbReference type="Pfam" id="PF10283">
    <property type="entry name" value="zf-CCHH"/>
    <property type="match status" value="1"/>
</dbReference>
<keyword evidence="9" id="KW-1185">Reference proteome</keyword>